<evidence type="ECO:0000256" key="1">
    <source>
        <dbReference type="ARBA" id="ARBA00005495"/>
    </source>
</evidence>
<evidence type="ECO:0000313" key="6">
    <source>
        <dbReference type="EMBL" id="TDP80687.1"/>
    </source>
</evidence>
<reference evidence="6 7" key="1">
    <citation type="submission" date="2019-03" db="EMBL/GenBank/DDBJ databases">
        <title>Genomic Encyclopedia of Type Strains, Phase IV (KMG-IV): sequencing the most valuable type-strain genomes for metagenomic binning, comparative biology and taxonomic classification.</title>
        <authorList>
            <person name="Goeker M."/>
        </authorList>
    </citation>
    <scope>NUCLEOTIDE SEQUENCE [LARGE SCALE GENOMIC DNA]</scope>
    <source>
        <strain evidence="6 7">DSM 11901</strain>
    </source>
</reference>
<sequence length="151" mass="16004">MSLAPLTHHGSCLCEGVRFSITGPLAPIEVCHCAQCRRAQGGPFATNIPVATSALTFLAGEHLLQSHASSPGKERVFCRVCGSPLFSRRASLPGVVRIRAGLLHEPVATQLAFHAFTASKASWWPLSDALPHHPEGVPPMASRAPTHASDD</sequence>
<proteinExistence type="inferred from homology"/>
<dbReference type="GO" id="GO:0046872">
    <property type="term" value="F:metal ion binding"/>
    <property type="evidence" value="ECO:0007669"/>
    <property type="project" value="UniProtKB-KW"/>
</dbReference>
<accession>A0A4R6R584</accession>
<comment type="caution">
    <text evidence="6">The sequence shown here is derived from an EMBL/GenBank/DDBJ whole genome shotgun (WGS) entry which is preliminary data.</text>
</comment>
<evidence type="ECO:0000259" key="5">
    <source>
        <dbReference type="PROSITE" id="PS51891"/>
    </source>
</evidence>
<organism evidence="6 7">
    <name type="scientific">Aquabacterium commune</name>
    <dbReference type="NCBI Taxonomy" id="70586"/>
    <lineage>
        <taxon>Bacteria</taxon>
        <taxon>Pseudomonadati</taxon>
        <taxon>Pseudomonadota</taxon>
        <taxon>Betaproteobacteria</taxon>
        <taxon>Burkholderiales</taxon>
        <taxon>Aquabacterium</taxon>
    </lineage>
</organism>
<dbReference type="InterPro" id="IPR011057">
    <property type="entry name" value="Mss4-like_sf"/>
</dbReference>
<protein>
    <recommendedName>
        <fullName evidence="5">CENP-V/GFA domain-containing protein</fullName>
    </recommendedName>
</protein>
<gene>
    <name evidence="6" type="ORF">EV672_11122</name>
</gene>
<dbReference type="Pfam" id="PF04828">
    <property type="entry name" value="GFA"/>
    <property type="match status" value="1"/>
</dbReference>
<dbReference type="PROSITE" id="PS51891">
    <property type="entry name" value="CENP_V_GFA"/>
    <property type="match status" value="1"/>
</dbReference>
<evidence type="ECO:0000313" key="7">
    <source>
        <dbReference type="Proteomes" id="UP000294593"/>
    </source>
</evidence>
<evidence type="ECO:0000256" key="2">
    <source>
        <dbReference type="ARBA" id="ARBA00022723"/>
    </source>
</evidence>
<dbReference type="EMBL" id="SNXW01000011">
    <property type="protein sequence ID" value="TDP80687.1"/>
    <property type="molecule type" value="Genomic_DNA"/>
</dbReference>
<dbReference type="PANTHER" id="PTHR33337">
    <property type="entry name" value="GFA DOMAIN-CONTAINING PROTEIN"/>
    <property type="match status" value="1"/>
</dbReference>
<keyword evidence="4" id="KW-0456">Lyase</keyword>
<dbReference type="RefSeq" id="WP_133610973.1">
    <property type="nucleotide sequence ID" value="NZ_SNXW01000011.1"/>
</dbReference>
<dbReference type="PANTHER" id="PTHR33337:SF40">
    <property type="entry name" value="CENP-V_GFA DOMAIN-CONTAINING PROTEIN-RELATED"/>
    <property type="match status" value="1"/>
</dbReference>
<dbReference type="InterPro" id="IPR006913">
    <property type="entry name" value="CENP-V/GFA"/>
</dbReference>
<dbReference type="Proteomes" id="UP000294593">
    <property type="component" value="Unassembled WGS sequence"/>
</dbReference>
<dbReference type="SUPFAM" id="SSF51316">
    <property type="entry name" value="Mss4-like"/>
    <property type="match status" value="1"/>
</dbReference>
<evidence type="ECO:0000256" key="4">
    <source>
        <dbReference type="ARBA" id="ARBA00023239"/>
    </source>
</evidence>
<comment type="similarity">
    <text evidence="1">Belongs to the Gfa family.</text>
</comment>
<evidence type="ECO:0000256" key="3">
    <source>
        <dbReference type="ARBA" id="ARBA00022833"/>
    </source>
</evidence>
<keyword evidence="7" id="KW-1185">Reference proteome</keyword>
<feature type="domain" description="CENP-V/GFA" evidence="5">
    <location>
        <begin position="8"/>
        <end position="125"/>
    </location>
</feature>
<dbReference type="Gene3D" id="3.90.1590.10">
    <property type="entry name" value="glutathione-dependent formaldehyde- activating enzyme (gfa)"/>
    <property type="match status" value="1"/>
</dbReference>
<name>A0A4R6R584_9BURK</name>
<dbReference type="OrthoDB" id="327703at2"/>
<keyword evidence="3" id="KW-0862">Zinc</keyword>
<dbReference type="GO" id="GO:0016846">
    <property type="term" value="F:carbon-sulfur lyase activity"/>
    <property type="evidence" value="ECO:0007669"/>
    <property type="project" value="InterPro"/>
</dbReference>
<keyword evidence="2" id="KW-0479">Metal-binding</keyword>
<dbReference type="AlphaFoldDB" id="A0A4R6R584"/>